<keyword evidence="3" id="KW-1185">Reference proteome</keyword>
<proteinExistence type="predicted"/>
<dbReference type="Proteomes" id="UP001189429">
    <property type="component" value="Unassembled WGS sequence"/>
</dbReference>
<feature type="compositionally biased region" description="Low complexity" evidence="1">
    <location>
        <begin position="39"/>
        <end position="52"/>
    </location>
</feature>
<name>A0ABN9S722_9DINO</name>
<gene>
    <name evidence="2" type="ORF">PCOR1329_LOCUS27148</name>
</gene>
<feature type="non-terminal residue" evidence="2">
    <location>
        <position position="114"/>
    </location>
</feature>
<evidence type="ECO:0000313" key="3">
    <source>
        <dbReference type="Proteomes" id="UP001189429"/>
    </source>
</evidence>
<organism evidence="2 3">
    <name type="scientific">Prorocentrum cordatum</name>
    <dbReference type="NCBI Taxonomy" id="2364126"/>
    <lineage>
        <taxon>Eukaryota</taxon>
        <taxon>Sar</taxon>
        <taxon>Alveolata</taxon>
        <taxon>Dinophyceae</taxon>
        <taxon>Prorocentrales</taxon>
        <taxon>Prorocentraceae</taxon>
        <taxon>Prorocentrum</taxon>
    </lineage>
</organism>
<feature type="region of interest" description="Disordered" evidence="1">
    <location>
        <begin position="39"/>
        <end position="83"/>
    </location>
</feature>
<feature type="region of interest" description="Disordered" evidence="1">
    <location>
        <begin position="1"/>
        <end position="24"/>
    </location>
</feature>
<dbReference type="EMBL" id="CAUYUJ010009781">
    <property type="protein sequence ID" value="CAK0827666.1"/>
    <property type="molecule type" value="Genomic_DNA"/>
</dbReference>
<evidence type="ECO:0000313" key="2">
    <source>
        <dbReference type="EMBL" id="CAK0827666.1"/>
    </source>
</evidence>
<protein>
    <submittedName>
        <fullName evidence="2">Uncharacterized protein</fullName>
    </submittedName>
</protein>
<accession>A0ABN9S722</accession>
<comment type="caution">
    <text evidence="2">The sequence shown here is derived from an EMBL/GenBank/DDBJ whole genome shotgun (WGS) entry which is preliminary data.</text>
</comment>
<reference evidence="2" key="1">
    <citation type="submission" date="2023-10" db="EMBL/GenBank/DDBJ databases">
        <authorList>
            <person name="Chen Y."/>
            <person name="Shah S."/>
            <person name="Dougan E. K."/>
            <person name="Thang M."/>
            <person name="Chan C."/>
        </authorList>
    </citation>
    <scope>NUCLEOTIDE SEQUENCE [LARGE SCALE GENOMIC DNA]</scope>
</reference>
<evidence type="ECO:0000256" key="1">
    <source>
        <dbReference type="SAM" id="MobiDB-lite"/>
    </source>
</evidence>
<sequence length="114" mass="11506">MDLVAGACGGTAGHDPGLHGSASAASACRGRWPYATCAAPTPTATASSSRPCRNAHAFAGGTRSGPASTPTADRQPAPRAPTPASFTAYRAASTRVAVLKWEGTPRQAWGRSRA</sequence>